<accession>A0A2S5A4F4</accession>
<dbReference type="EMBL" id="PQVF01000004">
    <property type="protein sequence ID" value="POY37416.1"/>
    <property type="molecule type" value="Genomic_DNA"/>
</dbReference>
<evidence type="ECO:0000256" key="1">
    <source>
        <dbReference type="SAM" id="Phobius"/>
    </source>
</evidence>
<feature type="transmembrane region" description="Helical" evidence="1">
    <location>
        <begin position="12"/>
        <end position="29"/>
    </location>
</feature>
<name>A0A2S5A4F4_9SPHI</name>
<comment type="caution">
    <text evidence="2">The sequence shown here is derived from an EMBL/GenBank/DDBJ whole genome shotgun (WGS) entry which is preliminary data.</text>
</comment>
<sequence length="198" mass="22689">MTPIAAALKKHKNFIPIIFLLILSINTLINLITLEEAIDGVSYHRHFSIKNYLAFALLAILTVTYCYKRVWFKNLLAVFLLLSLANLINFTSGEYTGDLSFNSLSIGFGEIGFLLILSYFFINYKKVKAYIFSSVTIEKTAIEEEFYYNEELEKFKKNLGHYSNQELEGLIYANKLVPHAVIAAKQIIEERQSVDPQL</sequence>
<keyword evidence="1" id="KW-0472">Membrane</keyword>
<keyword evidence="1" id="KW-0812">Transmembrane</keyword>
<evidence type="ECO:0000313" key="3">
    <source>
        <dbReference type="Proteomes" id="UP000236893"/>
    </source>
</evidence>
<dbReference type="AlphaFoldDB" id="A0A2S5A4F4"/>
<reference evidence="2 3" key="1">
    <citation type="submission" date="2018-01" db="EMBL/GenBank/DDBJ databases">
        <authorList>
            <person name="Gaut B.S."/>
            <person name="Morton B.R."/>
            <person name="Clegg M.T."/>
            <person name="Duvall M.R."/>
        </authorList>
    </citation>
    <scope>NUCLEOTIDE SEQUENCE [LARGE SCALE GENOMIC DNA]</scope>
    <source>
        <strain evidence="2 3">HR-AV</strain>
    </source>
</reference>
<feature type="transmembrane region" description="Helical" evidence="1">
    <location>
        <begin position="49"/>
        <end position="67"/>
    </location>
</feature>
<feature type="transmembrane region" description="Helical" evidence="1">
    <location>
        <begin position="104"/>
        <end position="122"/>
    </location>
</feature>
<protein>
    <submittedName>
        <fullName evidence="2">Uncharacterized protein</fullName>
    </submittedName>
</protein>
<keyword evidence="1" id="KW-1133">Transmembrane helix</keyword>
<proteinExistence type="predicted"/>
<feature type="transmembrane region" description="Helical" evidence="1">
    <location>
        <begin position="74"/>
        <end position="92"/>
    </location>
</feature>
<evidence type="ECO:0000313" key="2">
    <source>
        <dbReference type="EMBL" id="POY37416.1"/>
    </source>
</evidence>
<organism evidence="2 3">
    <name type="scientific">Solitalea longa</name>
    <dbReference type="NCBI Taxonomy" id="2079460"/>
    <lineage>
        <taxon>Bacteria</taxon>
        <taxon>Pseudomonadati</taxon>
        <taxon>Bacteroidota</taxon>
        <taxon>Sphingobacteriia</taxon>
        <taxon>Sphingobacteriales</taxon>
        <taxon>Sphingobacteriaceae</taxon>
        <taxon>Solitalea</taxon>
    </lineage>
</organism>
<keyword evidence="3" id="KW-1185">Reference proteome</keyword>
<gene>
    <name evidence="2" type="ORF">C3K47_06545</name>
</gene>
<dbReference type="RefSeq" id="WP_103788324.1">
    <property type="nucleotide sequence ID" value="NZ_PQVF01000004.1"/>
</dbReference>
<dbReference type="Proteomes" id="UP000236893">
    <property type="component" value="Unassembled WGS sequence"/>
</dbReference>